<dbReference type="PANTHER" id="PTHR48051:SF1">
    <property type="entry name" value="RAS SUPPRESSOR PROTEIN 1"/>
    <property type="match status" value="1"/>
</dbReference>
<feature type="region of interest" description="Disordered" evidence="3">
    <location>
        <begin position="369"/>
        <end position="402"/>
    </location>
</feature>
<reference evidence="4 5" key="1">
    <citation type="submission" date="2023-11" db="EMBL/GenBank/DDBJ databases">
        <title>An acidophilic fungus is an integral part of prey digestion in a carnivorous sundew plant.</title>
        <authorList>
            <person name="Tsai I.J."/>
        </authorList>
    </citation>
    <scope>NUCLEOTIDE SEQUENCE [LARGE SCALE GENOMIC DNA]</scope>
    <source>
        <strain evidence="4">169a</strain>
    </source>
</reference>
<evidence type="ECO:0000256" key="1">
    <source>
        <dbReference type="ARBA" id="ARBA00022614"/>
    </source>
</evidence>
<dbReference type="InterPro" id="IPR003591">
    <property type="entry name" value="Leu-rich_rpt_typical-subtyp"/>
</dbReference>
<dbReference type="InterPro" id="IPR032675">
    <property type="entry name" value="LRR_dom_sf"/>
</dbReference>
<name>A0AAQ3RAE6_9PEZI</name>
<dbReference type="SUPFAM" id="SSF52047">
    <property type="entry name" value="RNI-like"/>
    <property type="match status" value="1"/>
</dbReference>
<keyword evidence="5" id="KW-1185">Reference proteome</keyword>
<dbReference type="Gene3D" id="3.80.10.10">
    <property type="entry name" value="Ribonuclease Inhibitor"/>
    <property type="match status" value="3"/>
</dbReference>
<feature type="region of interest" description="Disordered" evidence="3">
    <location>
        <begin position="1022"/>
        <end position="1046"/>
    </location>
</feature>
<feature type="compositionally biased region" description="Low complexity" evidence="3">
    <location>
        <begin position="208"/>
        <end position="232"/>
    </location>
</feature>
<accession>A0AAQ3RAE6</accession>
<dbReference type="AlphaFoldDB" id="A0AAQ3RAE6"/>
<proteinExistence type="predicted"/>
<dbReference type="InterPro" id="IPR001611">
    <property type="entry name" value="Leu-rich_rpt"/>
</dbReference>
<evidence type="ECO:0000256" key="2">
    <source>
        <dbReference type="ARBA" id="ARBA00022737"/>
    </source>
</evidence>
<dbReference type="SMART" id="SM00369">
    <property type="entry name" value="LRR_TYP"/>
    <property type="match status" value="9"/>
</dbReference>
<feature type="compositionally biased region" description="Low complexity" evidence="3">
    <location>
        <begin position="34"/>
        <end position="52"/>
    </location>
</feature>
<keyword evidence="1" id="KW-0433">Leucine-rich repeat</keyword>
<feature type="region of interest" description="Disordered" evidence="3">
    <location>
        <begin position="280"/>
        <end position="354"/>
    </location>
</feature>
<feature type="compositionally biased region" description="Polar residues" evidence="3">
    <location>
        <begin position="127"/>
        <end position="140"/>
    </location>
</feature>
<protein>
    <submittedName>
        <fullName evidence="4">Leucine-rich repeat-containing protein 40-like protein</fullName>
    </submittedName>
</protein>
<evidence type="ECO:0000256" key="3">
    <source>
        <dbReference type="SAM" id="MobiDB-lite"/>
    </source>
</evidence>
<feature type="compositionally biased region" description="Acidic residues" evidence="3">
    <location>
        <begin position="1037"/>
        <end position="1046"/>
    </location>
</feature>
<dbReference type="EMBL" id="CP138586">
    <property type="protein sequence ID" value="WPH01951.1"/>
    <property type="molecule type" value="Genomic_DNA"/>
</dbReference>
<evidence type="ECO:0000313" key="5">
    <source>
        <dbReference type="Proteomes" id="UP001303373"/>
    </source>
</evidence>
<dbReference type="PANTHER" id="PTHR48051">
    <property type="match status" value="1"/>
</dbReference>
<organism evidence="4 5">
    <name type="scientific">Acrodontium crateriforme</name>
    <dbReference type="NCBI Taxonomy" id="150365"/>
    <lineage>
        <taxon>Eukaryota</taxon>
        <taxon>Fungi</taxon>
        <taxon>Dikarya</taxon>
        <taxon>Ascomycota</taxon>
        <taxon>Pezizomycotina</taxon>
        <taxon>Dothideomycetes</taxon>
        <taxon>Dothideomycetidae</taxon>
        <taxon>Mycosphaerellales</taxon>
        <taxon>Teratosphaeriaceae</taxon>
        <taxon>Acrodontium</taxon>
    </lineage>
</organism>
<feature type="region of interest" description="Disordered" evidence="3">
    <location>
        <begin position="1"/>
        <end position="267"/>
    </location>
</feature>
<dbReference type="GO" id="GO:0005737">
    <property type="term" value="C:cytoplasm"/>
    <property type="evidence" value="ECO:0007669"/>
    <property type="project" value="TreeGrafter"/>
</dbReference>
<dbReference type="SMART" id="SM00364">
    <property type="entry name" value="LRR_BAC"/>
    <property type="match status" value="6"/>
</dbReference>
<gene>
    <name evidence="4" type="ORF">R9X50_00480500</name>
</gene>
<sequence>MDSSTRKPSGIPRPQSKLPVLRSKPSLALPSRPPAEASATTASTVKSTTVTPRLQKRTSTASLSRLDVPSARPAVTTGRRPISGSVSSTVRGIPSSANRSISRGSQQYPSSAAASVKSYDGDESGDQLGSLSAFRSASRQDFSDDQITDERSPTESEDFPRERKASRPSLSDRAIESLTKVPTTPKDRRRSSFFAPVESPMGPPPRPASSSSRASSQTRPGTSDGTSSLSLSRPVTPAIRGAASAKPPSKISGGFGFTPKGTDKRQVSGGFTARLQNSREHIPASPSAPPVPKPTATSGLSHSRSGMKPLSKTVGARPTRPRPALDSIFAPNPELNPTSTTITSPTKRVMSNSSSALREQIAVAKAAARKEKAKHDSNLSTSTAHDSAYERDFHNDPFNQAPKDEKHILRNRIRTALTDGKLNISAMNLKSLPDEVVKMYDTAEMEQNKVNWAEVVDPTKLIAADNELDDLSADIFPDRSVEEIHQDDDAPNYPFLGLEVLDLHGNLFQTIPMGLRRLERLTSLNLTHNKLENSALDVIVQISSLRDLKLGNNSLSGNLPTSIAQLKQLERLELQENRLLGLPEALRELVCLKVINVASNQLTALPMEAFQQLPLIELDVSRNMLISSLFPLGGVSSHPTLQTLNVANNSLAALTFAETLDLPRIQLLNISNNQLRNLPPVSGWTGLITLAAADNKISDFPEGFTTLQRLRNVNFTSNDFRQLDPEIAYMSGLESLIMAANPLREKKYLTMSVDHIKNDLRTKLEPEADDLADDNGFGNGPDASHGDANAVSSKLTIKSSGVLDLGMKSLDDSIDAELETLFYQTETSSPAPVLKEVHLQSNRLTSIPPALATPYAANTLRILNLSSNPFGAEYLTQKHGLSLPSLRELTLNTCRLQSITPLLDNLSATSLQILDITANRLSGPLPTLRQTFPSLTTLWAKDNKFDGALSAQSLQGLTTVNLANNALDRLEPEIGLLWEEGLRFLEVGGNVFRVPNYRVLEKGTEATLRWLTERLPAGHVGIRGGETRNSTAGAVETTDEEEWFDA</sequence>
<dbReference type="SUPFAM" id="SSF52058">
    <property type="entry name" value="L domain-like"/>
    <property type="match status" value="1"/>
</dbReference>
<dbReference type="Pfam" id="PF13855">
    <property type="entry name" value="LRR_8"/>
    <property type="match status" value="1"/>
</dbReference>
<dbReference type="InterPro" id="IPR050216">
    <property type="entry name" value="LRR_domain-containing"/>
</dbReference>
<feature type="compositionally biased region" description="Basic and acidic residues" evidence="3">
    <location>
        <begin position="148"/>
        <end position="165"/>
    </location>
</feature>
<keyword evidence="2" id="KW-0677">Repeat</keyword>
<dbReference type="PROSITE" id="PS51450">
    <property type="entry name" value="LRR"/>
    <property type="match status" value="1"/>
</dbReference>
<feature type="compositionally biased region" description="Polar residues" evidence="3">
    <location>
        <begin position="84"/>
        <end position="113"/>
    </location>
</feature>
<feature type="compositionally biased region" description="Polar residues" evidence="3">
    <location>
        <begin position="335"/>
        <end position="354"/>
    </location>
</feature>
<evidence type="ECO:0000313" key="4">
    <source>
        <dbReference type="EMBL" id="WPH01951.1"/>
    </source>
</evidence>
<dbReference type="Proteomes" id="UP001303373">
    <property type="component" value="Chromosome 7"/>
</dbReference>